<dbReference type="Gene3D" id="3.40.50.300">
    <property type="entry name" value="P-loop containing nucleotide triphosphate hydrolases"/>
    <property type="match status" value="1"/>
</dbReference>
<feature type="compositionally biased region" description="Acidic residues" evidence="1">
    <location>
        <begin position="745"/>
        <end position="756"/>
    </location>
</feature>
<feature type="region of interest" description="Disordered" evidence="1">
    <location>
        <begin position="334"/>
        <end position="405"/>
    </location>
</feature>
<feature type="compositionally biased region" description="Acidic residues" evidence="1">
    <location>
        <begin position="474"/>
        <end position="485"/>
    </location>
</feature>
<dbReference type="SMART" id="SM00175">
    <property type="entry name" value="RAB"/>
    <property type="match status" value="1"/>
</dbReference>
<feature type="compositionally biased region" description="Acidic residues" evidence="1">
    <location>
        <begin position="605"/>
        <end position="615"/>
    </location>
</feature>
<dbReference type="Pfam" id="PF00071">
    <property type="entry name" value="Ras"/>
    <property type="match status" value="1"/>
</dbReference>
<reference evidence="2 3" key="1">
    <citation type="submission" date="2024-04" db="EMBL/GenBank/DDBJ databases">
        <authorList>
            <consortium name="Genoscope - CEA"/>
            <person name="William W."/>
        </authorList>
    </citation>
    <scope>NUCLEOTIDE SEQUENCE [LARGE SCALE GENOMIC DNA]</scope>
</reference>
<evidence type="ECO:0000313" key="3">
    <source>
        <dbReference type="Proteomes" id="UP001497497"/>
    </source>
</evidence>
<dbReference type="InterPro" id="IPR040385">
    <property type="entry name" value="RABL6"/>
</dbReference>
<feature type="compositionally biased region" description="Low complexity" evidence="1">
    <location>
        <begin position="635"/>
        <end position="656"/>
    </location>
</feature>
<evidence type="ECO:0000256" key="1">
    <source>
        <dbReference type="SAM" id="MobiDB-lite"/>
    </source>
</evidence>
<evidence type="ECO:0008006" key="4">
    <source>
        <dbReference type="Google" id="ProtNLM"/>
    </source>
</evidence>
<dbReference type="InterPro" id="IPR027417">
    <property type="entry name" value="P-loop_NTPase"/>
</dbReference>
<comment type="caution">
    <text evidence="2">The sequence shown here is derived from an EMBL/GenBank/DDBJ whole genome shotgun (WGS) entry which is preliminary data.</text>
</comment>
<feature type="compositionally biased region" description="Basic and acidic residues" evidence="1">
    <location>
        <begin position="808"/>
        <end position="825"/>
    </location>
</feature>
<dbReference type="Pfam" id="PF08477">
    <property type="entry name" value="Roc"/>
    <property type="match status" value="1"/>
</dbReference>
<feature type="compositionally biased region" description="Low complexity" evidence="1">
    <location>
        <begin position="574"/>
        <end position="586"/>
    </location>
</feature>
<dbReference type="InterPro" id="IPR001806">
    <property type="entry name" value="Small_GTPase"/>
</dbReference>
<dbReference type="PANTHER" id="PTHR14932:SF1">
    <property type="entry name" value="RAB-LIKE PROTEIN 6"/>
    <property type="match status" value="1"/>
</dbReference>
<gene>
    <name evidence="2" type="ORF">GSLYS_00001562001</name>
</gene>
<dbReference type="PRINTS" id="PR00449">
    <property type="entry name" value="RASTRNSFRMNG"/>
</dbReference>
<organism evidence="2 3">
    <name type="scientific">Lymnaea stagnalis</name>
    <name type="common">Great pond snail</name>
    <name type="synonym">Helix stagnalis</name>
    <dbReference type="NCBI Taxonomy" id="6523"/>
    <lineage>
        <taxon>Eukaryota</taxon>
        <taxon>Metazoa</taxon>
        <taxon>Spiralia</taxon>
        <taxon>Lophotrochozoa</taxon>
        <taxon>Mollusca</taxon>
        <taxon>Gastropoda</taxon>
        <taxon>Heterobranchia</taxon>
        <taxon>Euthyneura</taxon>
        <taxon>Panpulmonata</taxon>
        <taxon>Hygrophila</taxon>
        <taxon>Lymnaeoidea</taxon>
        <taxon>Lymnaeidae</taxon>
        <taxon>Lymnaea</taxon>
    </lineage>
</organism>
<sequence length="865" mass="94774">MSLFKRLLNKNPDDAKSPGTPPHGMQTMGAQLQRRFAKGVQYNMKIVIRGDKNVGKTCLFYRLQGQKFKEEYIPTDEIQVASIQWNYRATDDVVKVEVWDVVDKGRKRRKLDGLKMDNAEASTPEEPCLDAEFLDVYKGTHGVVFVFDITKQWTFGYVEREMEKVPNQLPILVLGNHRDMGHHRTVTEEKARYLVEQFQNERPEGSGRIRYAESSMRNGFGLKYLHMFFNLPFLQLQRETLLKQLETNMNDMMSTVEELEIHEDSEEQNYDLFLETLTQKRREQQEKLSEKVTSSAAIKQDKSGALVGKDGAPIVVNIPATTASGLLGKLTTTVTGSVGGGTAVSTSAQVSRSTSQPIMTSNLSSSAGSTDSNPNNHQTEQPISNPPRSSQSETTTPATTPQADVAKSGLFSRFFKGSKAPASSVTPPKTLDLASVEAGQPTMKSVEDFVPDVDGLDNGFLDDGKDIPMKDTGKEEDDESDDEEANPMVAGFQDDLDSEDEQTSPVGGKSVPTKTQYSSSEDEAPKKSAKVSKPKKPSRPAHDDDDDDSDDVQNSAVMQDADLSSDEENMSNFNKNSSSKTSSGTGALNGVSLKKNPGLKAADIEVTDSEDEEANEISNKDNAKHSVSSAPLPINGAKSGNKSSSKKSSLVNGASSKAKKSRERAESRGESSEDETGATESASEIEAEKKKSAPAPIELPKEELNSWLDQLESKSAPQKSDKEKKPSSLKPSKPSKNKVVKKSEDDNEDGDDDDAEVGGPVFKVKKVSSDIEEEASTSSQTTGKKKKKKKSEAKDEDKSEKKHKKKKDKEERKKEGVVNKKEKSSKGGTTGKKEKKKKKKEEEDLDPDSNLEAFLGSAGGDYETL</sequence>
<dbReference type="GO" id="GO:0005829">
    <property type="term" value="C:cytosol"/>
    <property type="evidence" value="ECO:0007669"/>
    <property type="project" value="TreeGrafter"/>
</dbReference>
<accession>A0AAV2H138</accession>
<name>A0AAV2H138_LYMST</name>
<dbReference type="SUPFAM" id="SSF52540">
    <property type="entry name" value="P-loop containing nucleoside triphosphate hydrolases"/>
    <property type="match status" value="1"/>
</dbReference>
<dbReference type="Proteomes" id="UP001497497">
    <property type="component" value="Unassembled WGS sequence"/>
</dbReference>
<dbReference type="AlphaFoldDB" id="A0AAV2H138"/>
<feature type="compositionally biased region" description="Basic and acidic residues" evidence="1">
    <location>
        <begin position="462"/>
        <end position="473"/>
    </location>
</feature>
<dbReference type="EMBL" id="CAXITT010000016">
    <property type="protein sequence ID" value="CAL1527385.1"/>
    <property type="molecule type" value="Genomic_DNA"/>
</dbReference>
<evidence type="ECO:0000313" key="2">
    <source>
        <dbReference type="EMBL" id="CAL1527385.1"/>
    </source>
</evidence>
<dbReference type="PANTHER" id="PTHR14932">
    <property type="entry name" value="RAS GTPASE-RELATED"/>
    <property type="match status" value="1"/>
</dbReference>
<dbReference type="PROSITE" id="PS51419">
    <property type="entry name" value="RAB"/>
    <property type="match status" value="1"/>
</dbReference>
<proteinExistence type="predicted"/>
<feature type="compositionally biased region" description="Polar residues" evidence="1">
    <location>
        <begin position="348"/>
        <end position="402"/>
    </location>
</feature>
<feature type="region of interest" description="Disordered" evidence="1">
    <location>
        <begin position="418"/>
        <end position="865"/>
    </location>
</feature>
<protein>
    <recommendedName>
        <fullName evidence="4">Rab-like protein 6</fullName>
    </recommendedName>
</protein>
<dbReference type="GO" id="GO:0005525">
    <property type="term" value="F:GTP binding"/>
    <property type="evidence" value="ECO:0007669"/>
    <property type="project" value="InterPro"/>
</dbReference>
<dbReference type="GO" id="GO:0003924">
    <property type="term" value="F:GTPase activity"/>
    <property type="evidence" value="ECO:0007669"/>
    <property type="project" value="InterPro"/>
</dbReference>
<dbReference type="GO" id="GO:0005634">
    <property type="term" value="C:nucleus"/>
    <property type="evidence" value="ECO:0007669"/>
    <property type="project" value="TreeGrafter"/>
</dbReference>
<keyword evidence="3" id="KW-1185">Reference proteome</keyword>
<feature type="compositionally biased region" description="Basic residues" evidence="1">
    <location>
        <begin position="527"/>
        <end position="539"/>
    </location>
</feature>